<dbReference type="GO" id="GO:0004523">
    <property type="term" value="F:RNA-DNA hybrid ribonuclease activity"/>
    <property type="evidence" value="ECO:0007669"/>
    <property type="project" value="InterPro"/>
</dbReference>
<dbReference type="GO" id="GO:0003676">
    <property type="term" value="F:nucleic acid binding"/>
    <property type="evidence" value="ECO:0007669"/>
    <property type="project" value="InterPro"/>
</dbReference>
<dbReference type="InterPro" id="IPR044730">
    <property type="entry name" value="RNase_H-like_dom_plant"/>
</dbReference>
<dbReference type="Proteomes" id="UP001459277">
    <property type="component" value="Unassembled WGS sequence"/>
</dbReference>
<feature type="domain" description="RNase H type-1" evidence="1">
    <location>
        <begin position="2"/>
        <end position="104"/>
    </location>
</feature>
<dbReference type="PANTHER" id="PTHR47723:SF19">
    <property type="entry name" value="POLYNUCLEOTIDYL TRANSFERASE, RIBONUCLEASE H-LIKE SUPERFAMILY PROTEIN"/>
    <property type="match status" value="1"/>
</dbReference>
<gene>
    <name evidence="2" type="ORF">SO802_000245</name>
</gene>
<evidence type="ECO:0000313" key="3">
    <source>
        <dbReference type="Proteomes" id="UP001459277"/>
    </source>
</evidence>
<evidence type="ECO:0000259" key="1">
    <source>
        <dbReference type="Pfam" id="PF13456"/>
    </source>
</evidence>
<dbReference type="EMBL" id="JAZDWU010000001">
    <property type="protein sequence ID" value="KAL0013176.1"/>
    <property type="molecule type" value="Genomic_DNA"/>
</dbReference>
<protein>
    <recommendedName>
        <fullName evidence="1">RNase H type-1 domain-containing protein</fullName>
    </recommendedName>
</protein>
<dbReference type="InterPro" id="IPR002156">
    <property type="entry name" value="RNaseH_domain"/>
</dbReference>
<dbReference type="InterPro" id="IPR053151">
    <property type="entry name" value="RNase_H-like"/>
</dbReference>
<dbReference type="SUPFAM" id="SSF53098">
    <property type="entry name" value="Ribonuclease H-like"/>
    <property type="match status" value="1"/>
</dbReference>
<organism evidence="2 3">
    <name type="scientific">Lithocarpus litseifolius</name>
    <dbReference type="NCBI Taxonomy" id="425828"/>
    <lineage>
        <taxon>Eukaryota</taxon>
        <taxon>Viridiplantae</taxon>
        <taxon>Streptophyta</taxon>
        <taxon>Embryophyta</taxon>
        <taxon>Tracheophyta</taxon>
        <taxon>Spermatophyta</taxon>
        <taxon>Magnoliopsida</taxon>
        <taxon>eudicotyledons</taxon>
        <taxon>Gunneridae</taxon>
        <taxon>Pentapetalae</taxon>
        <taxon>rosids</taxon>
        <taxon>fabids</taxon>
        <taxon>Fagales</taxon>
        <taxon>Fagaceae</taxon>
        <taxon>Lithocarpus</taxon>
    </lineage>
</organism>
<reference evidence="2 3" key="1">
    <citation type="submission" date="2024-01" db="EMBL/GenBank/DDBJ databases">
        <title>A telomere-to-telomere, gap-free genome of sweet tea (Lithocarpus litseifolius).</title>
        <authorList>
            <person name="Zhou J."/>
        </authorList>
    </citation>
    <scope>NUCLEOTIDE SEQUENCE [LARGE SCALE GENOMIC DNA]</scope>
    <source>
        <strain evidence="2">Zhou-2022a</strain>
        <tissue evidence="2">Leaf</tissue>
    </source>
</reference>
<dbReference type="CDD" id="cd06222">
    <property type="entry name" value="RNase_H_like"/>
    <property type="match status" value="1"/>
</dbReference>
<sequence length="147" mass="16243">MAGSGGIVRNELGGWIGGYSRNIGISTGFHAELWALKDGFIMCKNCQLTTVDIELDAKSIVDLLANPHYSNSVARDELISHIPLVQIRHCYREANNRCADVLARLGARHDRDFILYDSPPVDILKLMSPDSVGLYYDKLCHEPAVAS</sequence>
<dbReference type="InterPro" id="IPR012337">
    <property type="entry name" value="RNaseH-like_sf"/>
</dbReference>
<keyword evidence="3" id="KW-1185">Reference proteome</keyword>
<dbReference type="Pfam" id="PF13456">
    <property type="entry name" value="RVT_3"/>
    <property type="match status" value="1"/>
</dbReference>
<dbReference type="Gene3D" id="3.30.420.10">
    <property type="entry name" value="Ribonuclease H-like superfamily/Ribonuclease H"/>
    <property type="match status" value="1"/>
</dbReference>
<dbReference type="InterPro" id="IPR036397">
    <property type="entry name" value="RNaseH_sf"/>
</dbReference>
<proteinExistence type="predicted"/>
<dbReference type="AlphaFoldDB" id="A0AAW2DWT8"/>
<comment type="caution">
    <text evidence="2">The sequence shown here is derived from an EMBL/GenBank/DDBJ whole genome shotgun (WGS) entry which is preliminary data.</text>
</comment>
<dbReference type="PANTHER" id="PTHR47723">
    <property type="entry name" value="OS05G0353850 PROTEIN"/>
    <property type="match status" value="1"/>
</dbReference>
<evidence type="ECO:0000313" key="2">
    <source>
        <dbReference type="EMBL" id="KAL0013176.1"/>
    </source>
</evidence>
<accession>A0AAW2DWT8</accession>
<name>A0AAW2DWT8_9ROSI</name>